<dbReference type="InterPro" id="IPR032675">
    <property type="entry name" value="LRR_dom_sf"/>
</dbReference>
<dbReference type="SUPFAM" id="SSF52047">
    <property type="entry name" value="RNI-like"/>
    <property type="match status" value="1"/>
</dbReference>
<dbReference type="AlphaFoldDB" id="A0A067PJN2"/>
<feature type="domain" description="F-box" evidence="1">
    <location>
        <begin position="32"/>
        <end position="74"/>
    </location>
</feature>
<protein>
    <recommendedName>
        <fullName evidence="1">F-box domain-containing protein</fullName>
    </recommendedName>
</protein>
<keyword evidence="3" id="KW-1185">Reference proteome</keyword>
<dbReference type="InParanoid" id="A0A067PJN2"/>
<dbReference type="Pfam" id="PF12937">
    <property type="entry name" value="F-box-like"/>
    <property type="match status" value="1"/>
</dbReference>
<gene>
    <name evidence="2" type="ORF">JAAARDRAFT_37632</name>
</gene>
<evidence type="ECO:0000259" key="1">
    <source>
        <dbReference type="Pfam" id="PF12937"/>
    </source>
</evidence>
<evidence type="ECO:0000313" key="3">
    <source>
        <dbReference type="Proteomes" id="UP000027265"/>
    </source>
</evidence>
<dbReference type="InterPro" id="IPR001810">
    <property type="entry name" value="F-box_dom"/>
</dbReference>
<accession>A0A067PJN2</accession>
<dbReference type="EMBL" id="KL197726">
    <property type="protein sequence ID" value="KDQ55113.1"/>
    <property type="molecule type" value="Genomic_DNA"/>
</dbReference>
<proteinExistence type="predicted"/>
<name>A0A067PJN2_9AGAM</name>
<dbReference type="CDD" id="cd09917">
    <property type="entry name" value="F-box_SF"/>
    <property type="match status" value="1"/>
</dbReference>
<organism evidence="2 3">
    <name type="scientific">Jaapia argillacea MUCL 33604</name>
    <dbReference type="NCBI Taxonomy" id="933084"/>
    <lineage>
        <taxon>Eukaryota</taxon>
        <taxon>Fungi</taxon>
        <taxon>Dikarya</taxon>
        <taxon>Basidiomycota</taxon>
        <taxon>Agaricomycotina</taxon>
        <taxon>Agaricomycetes</taxon>
        <taxon>Agaricomycetidae</taxon>
        <taxon>Jaapiales</taxon>
        <taxon>Jaapiaceae</taxon>
        <taxon>Jaapia</taxon>
    </lineage>
</organism>
<dbReference type="Gene3D" id="3.80.10.10">
    <property type="entry name" value="Ribonuclease Inhibitor"/>
    <property type="match status" value="1"/>
</dbReference>
<reference evidence="3" key="1">
    <citation type="journal article" date="2014" name="Proc. Natl. Acad. Sci. U.S.A.">
        <title>Extensive sampling of basidiomycete genomes demonstrates inadequacy of the white-rot/brown-rot paradigm for wood decay fungi.</title>
        <authorList>
            <person name="Riley R."/>
            <person name="Salamov A.A."/>
            <person name="Brown D.W."/>
            <person name="Nagy L.G."/>
            <person name="Floudas D."/>
            <person name="Held B.W."/>
            <person name="Levasseur A."/>
            <person name="Lombard V."/>
            <person name="Morin E."/>
            <person name="Otillar R."/>
            <person name="Lindquist E.A."/>
            <person name="Sun H."/>
            <person name="LaButti K.M."/>
            <person name="Schmutz J."/>
            <person name="Jabbour D."/>
            <person name="Luo H."/>
            <person name="Baker S.E."/>
            <person name="Pisabarro A.G."/>
            <person name="Walton J.D."/>
            <person name="Blanchette R.A."/>
            <person name="Henrissat B."/>
            <person name="Martin F."/>
            <person name="Cullen D."/>
            <person name="Hibbett D.S."/>
            <person name="Grigoriev I.V."/>
        </authorList>
    </citation>
    <scope>NUCLEOTIDE SEQUENCE [LARGE SCALE GENOMIC DNA]</scope>
    <source>
        <strain evidence="3">MUCL 33604</strain>
    </source>
</reference>
<dbReference type="HOGENOM" id="CLU_616858_0_0_1"/>
<sequence>MKQLWSFTVSRLLLMTRRRARAISQAQDSGTTLPPEIMIMIFEYVSRRSLRLDECISHQANLASALLVCRAWYHSGVAMLYTRPIVYLFSVKVLLRTLRQRDELSSCVQTIVVTIPPWNLRRSRVSYQCVRDLSTLLQTVPSVRSLALPSLPLHHHAYPRRFQREGFLGMSLQPPHLPHLRRFVFDGLALSSSLLFHTFHLVLPLLEELSLTHVVLANSLVWPSCPSLKRLQLKSCRFVDRKIAIRPPLSALIQIDIDQSRADGDDAEISDSLYPYASTLETLRLDSELFHREIYLVDYSRLTAVRHLALFLNEFSFPSPPLPTTVALMPKLESLVLTCLGSMDTCLSPWDVLECVQSLIQSGNRKFPALHALVVQATTRAWRVGLPWEERSSDLRLLCDERDIDLTLRELRYSSAFDEHRRGLPDIRPFGRVLGMEGILAEC</sequence>
<dbReference type="Proteomes" id="UP000027265">
    <property type="component" value="Unassembled WGS sequence"/>
</dbReference>
<dbReference type="OrthoDB" id="3258555at2759"/>
<evidence type="ECO:0000313" key="2">
    <source>
        <dbReference type="EMBL" id="KDQ55113.1"/>
    </source>
</evidence>